<dbReference type="InterPro" id="IPR036390">
    <property type="entry name" value="WH_DNA-bd_sf"/>
</dbReference>
<dbReference type="InterPro" id="IPR000835">
    <property type="entry name" value="HTH_MarR-typ"/>
</dbReference>
<proteinExistence type="predicted"/>
<name>A0ABS4H472_9BACL</name>
<accession>A0ABS4H472</accession>
<dbReference type="PRINTS" id="PR00598">
    <property type="entry name" value="HTHMARR"/>
</dbReference>
<evidence type="ECO:0000313" key="6">
    <source>
        <dbReference type="Proteomes" id="UP001519273"/>
    </source>
</evidence>
<evidence type="ECO:0000256" key="2">
    <source>
        <dbReference type="ARBA" id="ARBA00023125"/>
    </source>
</evidence>
<gene>
    <name evidence="5" type="ORF">J2Z20_002144</name>
</gene>
<dbReference type="PANTHER" id="PTHR42756">
    <property type="entry name" value="TRANSCRIPTIONAL REGULATOR, MARR"/>
    <property type="match status" value="1"/>
</dbReference>
<feature type="domain" description="HTH marR-type" evidence="4">
    <location>
        <begin position="1"/>
        <end position="138"/>
    </location>
</feature>
<keyword evidence="2 5" id="KW-0238">DNA-binding</keyword>
<evidence type="ECO:0000313" key="5">
    <source>
        <dbReference type="EMBL" id="MBP1937251.1"/>
    </source>
</evidence>
<evidence type="ECO:0000259" key="4">
    <source>
        <dbReference type="PROSITE" id="PS50995"/>
    </source>
</evidence>
<keyword evidence="3" id="KW-0804">Transcription</keyword>
<keyword evidence="1" id="KW-0805">Transcription regulation</keyword>
<dbReference type="GO" id="GO:0003677">
    <property type="term" value="F:DNA binding"/>
    <property type="evidence" value="ECO:0007669"/>
    <property type="project" value="UniProtKB-KW"/>
</dbReference>
<dbReference type="InterPro" id="IPR023187">
    <property type="entry name" value="Tscrpt_reg_MarR-type_CS"/>
</dbReference>
<reference evidence="5 6" key="1">
    <citation type="submission" date="2021-03" db="EMBL/GenBank/DDBJ databases">
        <title>Genomic Encyclopedia of Type Strains, Phase IV (KMG-IV): sequencing the most valuable type-strain genomes for metagenomic binning, comparative biology and taxonomic classification.</title>
        <authorList>
            <person name="Goeker M."/>
        </authorList>
    </citation>
    <scope>NUCLEOTIDE SEQUENCE [LARGE SCALE GENOMIC DNA]</scope>
    <source>
        <strain evidence="5 6">DSM 23491</strain>
    </source>
</reference>
<dbReference type="SUPFAM" id="SSF46785">
    <property type="entry name" value="Winged helix' DNA-binding domain"/>
    <property type="match status" value="1"/>
</dbReference>
<dbReference type="SMART" id="SM00347">
    <property type="entry name" value="HTH_MARR"/>
    <property type="match status" value="1"/>
</dbReference>
<dbReference type="RefSeq" id="WP_209849297.1">
    <property type="nucleotide sequence ID" value="NZ_CBCRVE010000008.1"/>
</dbReference>
<organism evidence="5 6">
    <name type="scientific">Paenibacillus sediminis</name>
    <dbReference type="NCBI Taxonomy" id="664909"/>
    <lineage>
        <taxon>Bacteria</taxon>
        <taxon>Bacillati</taxon>
        <taxon>Bacillota</taxon>
        <taxon>Bacilli</taxon>
        <taxon>Bacillales</taxon>
        <taxon>Paenibacillaceae</taxon>
        <taxon>Paenibacillus</taxon>
    </lineage>
</organism>
<keyword evidence="6" id="KW-1185">Reference proteome</keyword>
<sequence>MKHHFSDYITIYIHQSDLIISNYIKNLLSPFNIAPEQNLILLLLWENDGLSQSELSAKLGKDKTNIARMVLNLEQKGLIRRVSDENDRRLLKVFLTEKGRKFEEQVIPVIDDFNDQVLQGISEEELNAVRRVLAKLIDNVR</sequence>
<dbReference type="PANTHER" id="PTHR42756:SF1">
    <property type="entry name" value="TRANSCRIPTIONAL REPRESSOR OF EMRAB OPERON"/>
    <property type="match status" value="1"/>
</dbReference>
<comment type="caution">
    <text evidence="5">The sequence shown here is derived from an EMBL/GenBank/DDBJ whole genome shotgun (WGS) entry which is preliminary data.</text>
</comment>
<dbReference type="PROSITE" id="PS50995">
    <property type="entry name" value="HTH_MARR_2"/>
    <property type="match status" value="1"/>
</dbReference>
<dbReference type="Gene3D" id="1.10.10.10">
    <property type="entry name" value="Winged helix-like DNA-binding domain superfamily/Winged helix DNA-binding domain"/>
    <property type="match status" value="1"/>
</dbReference>
<dbReference type="EMBL" id="JAGGKP010000004">
    <property type="protein sequence ID" value="MBP1937251.1"/>
    <property type="molecule type" value="Genomic_DNA"/>
</dbReference>
<dbReference type="Pfam" id="PF01047">
    <property type="entry name" value="MarR"/>
    <property type="match status" value="1"/>
</dbReference>
<dbReference type="InterPro" id="IPR036388">
    <property type="entry name" value="WH-like_DNA-bd_sf"/>
</dbReference>
<evidence type="ECO:0000256" key="3">
    <source>
        <dbReference type="ARBA" id="ARBA00023163"/>
    </source>
</evidence>
<evidence type="ECO:0000256" key="1">
    <source>
        <dbReference type="ARBA" id="ARBA00023015"/>
    </source>
</evidence>
<protein>
    <submittedName>
        <fullName evidence="5">DNA-binding MarR family transcriptional regulator</fullName>
    </submittedName>
</protein>
<dbReference type="PROSITE" id="PS01117">
    <property type="entry name" value="HTH_MARR_1"/>
    <property type="match status" value="1"/>
</dbReference>
<dbReference type="Proteomes" id="UP001519273">
    <property type="component" value="Unassembled WGS sequence"/>
</dbReference>